<gene>
    <name evidence="1" type="ORF">EVAR_40803_1</name>
</gene>
<evidence type="ECO:0000313" key="2">
    <source>
        <dbReference type="Proteomes" id="UP000299102"/>
    </source>
</evidence>
<dbReference type="OrthoDB" id="6931783at2759"/>
<keyword evidence="2" id="KW-1185">Reference proteome</keyword>
<evidence type="ECO:0000313" key="1">
    <source>
        <dbReference type="EMBL" id="GBP57943.1"/>
    </source>
</evidence>
<name>A0A4C1X480_EUMVA</name>
<reference evidence="1 2" key="1">
    <citation type="journal article" date="2019" name="Commun. Biol.">
        <title>The bagworm genome reveals a unique fibroin gene that provides high tensile strength.</title>
        <authorList>
            <person name="Kono N."/>
            <person name="Nakamura H."/>
            <person name="Ohtoshi R."/>
            <person name="Tomita M."/>
            <person name="Numata K."/>
            <person name="Arakawa K."/>
        </authorList>
    </citation>
    <scope>NUCLEOTIDE SEQUENCE [LARGE SCALE GENOMIC DNA]</scope>
</reference>
<sequence length="164" mass="18327">MGKHSLSSSKIMSSPSSRISPRLTFQLTSVTITYPYCSDYAPSLVKNSLSKNLNVIPDDLVPNNDIDTGIGKLTNNIKIVIKKCQTKVPANSDRRGLAADVCKLIRPKMQRYAARTHILHSIIGLEREPYEREVMAPGREFKNENCSTPIEEITPNHKAYWAVA</sequence>
<protein>
    <submittedName>
        <fullName evidence="1">Uncharacterized protein</fullName>
    </submittedName>
</protein>
<organism evidence="1 2">
    <name type="scientific">Eumeta variegata</name>
    <name type="common">Bagworm moth</name>
    <name type="synonym">Eumeta japonica</name>
    <dbReference type="NCBI Taxonomy" id="151549"/>
    <lineage>
        <taxon>Eukaryota</taxon>
        <taxon>Metazoa</taxon>
        <taxon>Ecdysozoa</taxon>
        <taxon>Arthropoda</taxon>
        <taxon>Hexapoda</taxon>
        <taxon>Insecta</taxon>
        <taxon>Pterygota</taxon>
        <taxon>Neoptera</taxon>
        <taxon>Endopterygota</taxon>
        <taxon>Lepidoptera</taxon>
        <taxon>Glossata</taxon>
        <taxon>Ditrysia</taxon>
        <taxon>Tineoidea</taxon>
        <taxon>Psychidae</taxon>
        <taxon>Oiketicinae</taxon>
        <taxon>Eumeta</taxon>
    </lineage>
</organism>
<comment type="caution">
    <text evidence="1">The sequence shown here is derived from an EMBL/GenBank/DDBJ whole genome shotgun (WGS) entry which is preliminary data.</text>
</comment>
<accession>A0A4C1X480</accession>
<dbReference type="Proteomes" id="UP000299102">
    <property type="component" value="Unassembled WGS sequence"/>
</dbReference>
<proteinExistence type="predicted"/>
<dbReference type="AlphaFoldDB" id="A0A4C1X480"/>
<dbReference type="EMBL" id="BGZK01000723">
    <property type="protein sequence ID" value="GBP57943.1"/>
    <property type="molecule type" value="Genomic_DNA"/>
</dbReference>